<accession>A0A6N1NCG4</accession>
<reference evidence="1" key="1">
    <citation type="submission" date="2017-06" db="EMBL/GenBank/DDBJ databases">
        <authorList>
            <person name="Assis F.L."/>
            <person name="Abrahao J.S."/>
            <person name="Silva L."/>
            <person name="Khalil J.B."/>
            <person name="Rodrigues R."/>
            <person name="Silva L.S."/>
            <person name="Boratto P."/>
            <person name="Andrade M."/>
            <person name="Kroon E.G."/>
            <person name="Ribeiro B."/>
            <person name="Bergier I."/>
            <person name="Seligmann H."/>
            <person name="Ghigo E."/>
            <person name="Colson P."/>
            <person name="Levasseur A."/>
            <person name="Raoult D."/>
            <person name="Scola B.L."/>
        </authorList>
    </citation>
    <scope>NUCLEOTIDE SEQUENCE</scope>
    <source>
        <strain evidence="1">Deep ocean</strain>
    </source>
</reference>
<dbReference type="RefSeq" id="YP_010780094.1">
    <property type="nucleotide sequence ID" value="NC_075038.1"/>
</dbReference>
<dbReference type="GeneID" id="80516785"/>
<evidence type="ECO:0000313" key="1">
    <source>
        <dbReference type="EMBL" id="QKU33494.1"/>
    </source>
</evidence>
<name>A0A6N1NCG4_9VIRU</name>
<organism evidence="1">
    <name type="scientific">Tupanvirus deep ocean</name>
    <dbReference type="NCBI Taxonomy" id="2126984"/>
    <lineage>
        <taxon>Viruses</taxon>
        <taxon>Varidnaviria</taxon>
        <taxon>Bamfordvirae</taxon>
        <taxon>Nucleocytoviricota</taxon>
        <taxon>Megaviricetes</taxon>
        <taxon>Imitervirales</taxon>
        <taxon>Mimiviridae</taxon>
        <taxon>Megamimivirinae</taxon>
        <taxon>Tupanvirus</taxon>
        <taxon>Tupanvirus altamarinense</taxon>
    </lineage>
</organism>
<dbReference type="EMBL" id="MF405918">
    <property type="protein sequence ID" value="QKU33494.1"/>
    <property type="molecule type" value="Genomic_DNA"/>
</dbReference>
<sequence>MDYYSKYIKYKNKYLDLKNKSNNKFIMEGGKKKKLGIWEKKLIKRGKELENIDNTDSFITLNSLGNQTKEYLIHDNGGRPFKVIANKNNIRIYKREYDEDSDEDIYDEMILEFTDIDGYWDGFDSSPYEMHGNSILIKLSDNEYIWVGWEIYKFKTNEIILDYVSPVGNSDVPYPVAFGENYVYFMLDQQMIKIDDLETTVSVKNSEDLYGEFYGHVGSAKGNHKRYKMKNVKLLQKRLD</sequence>
<protein>
    <submittedName>
        <fullName evidence="1">Mg989 protein</fullName>
    </submittedName>
</protein>
<dbReference type="KEGG" id="vg:80516785"/>
<proteinExistence type="predicted"/>
<reference evidence="1" key="2">
    <citation type="journal article" date="2018" name="Nat. Commun.">
        <title>Tailed giant Tupanvirus possesses the most complete translational apparatus of the known virosphere.</title>
        <authorList>
            <person name="Abrahao J."/>
            <person name="Silva L."/>
            <person name="Silva L.S."/>
            <person name="Khalil J.Y.B."/>
            <person name="Rodrigues R."/>
            <person name="Arantes T."/>
            <person name="Assis F."/>
            <person name="Boratto P."/>
            <person name="Andrade M."/>
            <person name="Kroon E.G."/>
            <person name="Ribeiro B."/>
            <person name="Bergier I."/>
            <person name="Seligmann H."/>
            <person name="Ghigo E."/>
            <person name="Colson P."/>
            <person name="Levasseur A."/>
            <person name="Kroemer G."/>
            <person name="Raoult D."/>
            <person name="La Scola B."/>
        </authorList>
    </citation>
    <scope>NUCLEOTIDE SEQUENCE [LARGE SCALE GENOMIC DNA]</scope>
    <source>
        <strain evidence="1">Deep ocean</strain>
    </source>
</reference>